<name>A0A7V1PUC1_CALAY</name>
<protein>
    <submittedName>
        <fullName evidence="14">Ni/Fe-hydrogenase, b-type cytochrome subunit</fullName>
    </submittedName>
</protein>
<keyword evidence="4" id="KW-1003">Cell membrane</keyword>
<dbReference type="GO" id="GO:0005506">
    <property type="term" value="F:iron ion binding"/>
    <property type="evidence" value="ECO:0007669"/>
    <property type="project" value="InterPro"/>
</dbReference>
<dbReference type="InterPro" id="IPR011577">
    <property type="entry name" value="Cyt_b561_bac/Ni-Hgenase"/>
</dbReference>
<keyword evidence="6 12" id="KW-0812">Transmembrane</keyword>
<keyword evidence="9 12" id="KW-1133">Transmembrane helix</keyword>
<keyword evidence="5" id="KW-0349">Heme</keyword>
<evidence type="ECO:0000256" key="9">
    <source>
        <dbReference type="ARBA" id="ARBA00022989"/>
    </source>
</evidence>
<dbReference type="Gene3D" id="1.20.950.20">
    <property type="entry name" value="Transmembrane di-heme cytochromes, Chain C"/>
    <property type="match status" value="1"/>
</dbReference>
<reference evidence="14" key="1">
    <citation type="journal article" date="2020" name="mSystems">
        <title>Genome- and Community-Level Interaction Insights into Carbon Utilization and Element Cycling Functions of Hydrothermarchaeota in Hydrothermal Sediment.</title>
        <authorList>
            <person name="Zhou Z."/>
            <person name="Liu Y."/>
            <person name="Xu W."/>
            <person name="Pan J."/>
            <person name="Luo Z.H."/>
            <person name="Li M."/>
        </authorList>
    </citation>
    <scope>NUCLEOTIDE SEQUENCE [LARGE SCALE GENOMIC DNA]</scope>
    <source>
        <strain evidence="14">HyVt-456</strain>
    </source>
</reference>
<keyword evidence="10" id="KW-0408">Iron</keyword>
<feature type="domain" description="Cytochrome b561 bacterial/Ni-hydrogenase" evidence="13">
    <location>
        <begin position="14"/>
        <end position="218"/>
    </location>
</feature>
<evidence type="ECO:0000256" key="12">
    <source>
        <dbReference type="SAM" id="Phobius"/>
    </source>
</evidence>
<evidence type="ECO:0000259" key="13">
    <source>
        <dbReference type="Pfam" id="PF01292"/>
    </source>
</evidence>
<evidence type="ECO:0000256" key="4">
    <source>
        <dbReference type="ARBA" id="ARBA00022475"/>
    </source>
</evidence>
<feature type="transmembrane region" description="Helical" evidence="12">
    <location>
        <begin position="133"/>
        <end position="153"/>
    </location>
</feature>
<dbReference type="InterPro" id="IPR000516">
    <property type="entry name" value="Ni-dep_Hydgase_cyt-B"/>
</dbReference>
<dbReference type="PANTHER" id="PTHR30485">
    <property type="entry name" value="NI/FE-HYDROGENASE 1 B-TYPE CYTOCHROME SUBUNIT"/>
    <property type="match status" value="1"/>
</dbReference>
<accession>A0A7V1PUC1</accession>
<comment type="caution">
    <text evidence="14">The sequence shown here is derived from an EMBL/GenBank/DDBJ whole genome shotgun (WGS) entry which is preliminary data.</text>
</comment>
<dbReference type="SUPFAM" id="SSF81342">
    <property type="entry name" value="Transmembrane di-heme cytochromes"/>
    <property type="match status" value="1"/>
</dbReference>
<evidence type="ECO:0000256" key="2">
    <source>
        <dbReference type="ARBA" id="ARBA00008622"/>
    </source>
</evidence>
<evidence type="ECO:0000256" key="3">
    <source>
        <dbReference type="ARBA" id="ARBA00022448"/>
    </source>
</evidence>
<keyword evidence="7" id="KW-0479">Metal-binding</keyword>
<evidence type="ECO:0000256" key="6">
    <source>
        <dbReference type="ARBA" id="ARBA00022692"/>
    </source>
</evidence>
<evidence type="ECO:0000256" key="5">
    <source>
        <dbReference type="ARBA" id="ARBA00022617"/>
    </source>
</evidence>
<evidence type="ECO:0000256" key="7">
    <source>
        <dbReference type="ARBA" id="ARBA00022723"/>
    </source>
</evidence>
<dbReference type="Proteomes" id="UP000886005">
    <property type="component" value="Unassembled WGS sequence"/>
</dbReference>
<dbReference type="InterPro" id="IPR016174">
    <property type="entry name" value="Di-haem_cyt_TM"/>
</dbReference>
<dbReference type="GO" id="GO:0005886">
    <property type="term" value="C:plasma membrane"/>
    <property type="evidence" value="ECO:0007669"/>
    <property type="project" value="UniProtKB-SubCell"/>
</dbReference>
<dbReference type="InterPro" id="IPR051542">
    <property type="entry name" value="Hydrogenase_cytochrome"/>
</dbReference>
<evidence type="ECO:0000256" key="8">
    <source>
        <dbReference type="ARBA" id="ARBA00022982"/>
    </source>
</evidence>
<dbReference type="GO" id="GO:0022904">
    <property type="term" value="P:respiratory electron transport chain"/>
    <property type="evidence" value="ECO:0007669"/>
    <property type="project" value="InterPro"/>
</dbReference>
<dbReference type="AlphaFoldDB" id="A0A7V1PUC1"/>
<dbReference type="GO" id="GO:0009055">
    <property type="term" value="F:electron transfer activity"/>
    <property type="evidence" value="ECO:0007669"/>
    <property type="project" value="InterPro"/>
</dbReference>
<dbReference type="EMBL" id="DRLD01000217">
    <property type="protein sequence ID" value="HED10588.1"/>
    <property type="molecule type" value="Genomic_DNA"/>
</dbReference>
<comment type="similarity">
    <text evidence="2">Belongs to the HupC/HyaC/HydC family.</text>
</comment>
<feature type="transmembrane region" description="Helical" evidence="12">
    <location>
        <begin position="21"/>
        <end position="42"/>
    </location>
</feature>
<keyword evidence="11 12" id="KW-0472">Membrane</keyword>
<evidence type="ECO:0000256" key="10">
    <source>
        <dbReference type="ARBA" id="ARBA00023004"/>
    </source>
</evidence>
<gene>
    <name evidence="14" type="primary">cybH</name>
    <name evidence="14" type="ORF">ENJ10_07850</name>
</gene>
<evidence type="ECO:0000313" key="14">
    <source>
        <dbReference type="EMBL" id="HED10588.1"/>
    </source>
</evidence>
<keyword evidence="3" id="KW-0813">Transport</keyword>
<keyword evidence="8" id="KW-0249">Electron transport</keyword>
<sequence>MTAEQKALYNRVYVWEFPVRLYHWLNGITVTLLIISGFLIGNPIRLFYANEAYQQYWFGTVRFIHFVSAYIFFFNFLVRIYWGFVGNTFARWSNFIPLKKKQWREIGQVLKVDILLADPSERMSVGHNSLAGFVYFLTFLAFAFQSLTGFALYSANSTSFFPRLFTWVIPLFGGDMAVRQWHHVFMWFFIVFIIIHLYLVFYHDYIEGRGTTSSMVGGWKFEKDEDLKNSND</sequence>
<evidence type="ECO:0000256" key="1">
    <source>
        <dbReference type="ARBA" id="ARBA00004651"/>
    </source>
</evidence>
<comment type="subcellular location">
    <subcellularLocation>
        <location evidence="1">Cell membrane</location>
        <topology evidence="1">Multi-pass membrane protein</topology>
    </subcellularLocation>
</comment>
<dbReference type="Pfam" id="PF01292">
    <property type="entry name" value="Ni_hydr_CYTB"/>
    <property type="match status" value="1"/>
</dbReference>
<organism evidence="14">
    <name type="scientific">Caldithrix abyssi</name>
    <dbReference type="NCBI Taxonomy" id="187145"/>
    <lineage>
        <taxon>Bacteria</taxon>
        <taxon>Pseudomonadati</taxon>
        <taxon>Calditrichota</taxon>
        <taxon>Calditrichia</taxon>
        <taxon>Calditrichales</taxon>
        <taxon>Calditrichaceae</taxon>
        <taxon>Caldithrix</taxon>
    </lineage>
</organism>
<proteinExistence type="inferred from homology"/>
<dbReference type="PANTHER" id="PTHR30485:SF0">
    <property type="entry name" value="NI_FE-HYDROGENASE 1 B-TYPE CYTOCHROME SUBUNIT-RELATED"/>
    <property type="match status" value="1"/>
</dbReference>
<dbReference type="GO" id="GO:0020037">
    <property type="term" value="F:heme binding"/>
    <property type="evidence" value="ECO:0007669"/>
    <property type="project" value="TreeGrafter"/>
</dbReference>
<dbReference type="NCBIfam" id="TIGR02125">
    <property type="entry name" value="CytB-hydogenase"/>
    <property type="match status" value="1"/>
</dbReference>
<feature type="transmembrane region" description="Helical" evidence="12">
    <location>
        <begin position="184"/>
        <end position="202"/>
    </location>
</feature>
<evidence type="ECO:0000256" key="11">
    <source>
        <dbReference type="ARBA" id="ARBA00023136"/>
    </source>
</evidence>
<feature type="transmembrane region" description="Helical" evidence="12">
    <location>
        <begin position="63"/>
        <end position="82"/>
    </location>
</feature>
<dbReference type="PRINTS" id="PR00161">
    <property type="entry name" value="NIHGNASECYTB"/>
</dbReference>